<reference evidence="2 3" key="1">
    <citation type="submission" date="2016-03" db="EMBL/GenBank/DDBJ databases">
        <title>Whole genome sequencing of Grifola frondosa 9006-11.</title>
        <authorList>
            <person name="Min B."/>
            <person name="Park H."/>
            <person name="Kim J.-G."/>
            <person name="Cho H."/>
            <person name="Oh Y.-L."/>
            <person name="Kong W.-S."/>
            <person name="Choi I.-G."/>
        </authorList>
    </citation>
    <scope>NUCLEOTIDE SEQUENCE [LARGE SCALE GENOMIC DNA]</scope>
    <source>
        <strain evidence="2 3">9006-11</strain>
    </source>
</reference>
<dbReference type="EMBL" id="LUGG01000002">
    <property type="protein sequence ID" value="OBZ78496.1"/>
    <property type="molecule type" value="Genomic_DNA"/>
</dbReference>
<name>A0A1C7MQ12_GRIFR</name>
<evidence type="ECO:0000256" key="1">
    <source>
        <dbReference type="SAM" id="MobiDB-lite"/>
    </source>
</evidence>
<dbReference type="OrthoDB" id="2801586at2759"/>
<protein>
    <submittedName>
        <fullName evidence="2">Uncharacterized protein</fullName>
    </submittedName>
</protein>
<feature type="region of interest" description="Disordered" evidence="1">
    <location>
        <begin position="196"/>
        <end position="216"/>
    </location>
</feature>
<dbReference type="Proteomes" id="UP000092993">
    <property type="component" value="Unassembled WGS sequence"/>
</dbReference>
<proteinExistence type="predicted"/>
<evidence type="ECO:0000313" key="2">
    <source>
        <dbReference type="EMBL" id="OBZ78496.1"/>
    </source>
</evidence>
<dbReference type="OMA" id="ASPRWAN"/>
<dbReference type="AlphaFoldDB" id="A0A1C7MQ12"/>
<comment type="caution">
    <text evidence="2">The sequence shown here is derived from an EMBL/GenBank/DDBJ whole genome shotgun (WGS) entry which is preliminary data.</text>
</comment>
<accession>A0A1C7MQ12</accession>
<keyword evidence="3" id="KW-1185">Reference proteome</keyword>
<feature type="compositionally biased region" description="Basic and acidic residues" evidence="1">
    <location>
        <begin position="316"/>
        <end position="332"/>
    </location>
</feature>
<sequence length="332" mass="34653">MSSLTVAGFFCLAAGHRTLSVKPSGSKAWHCFYNTAVQCSDGSSFPAELRIYSPLNDTPLVDNTVAFVVAKAHFPKHAPVLLDAYHVVAVPGDPGSDTYDDGIPDLQHPLIFGLGNVSRKFDVLPGQNVKAFEVLTTEYVRDTSKSSTIDGVRWSNTPLPLVNTTVQFFGSCTSVCANGNLRVNVDNIVLNVGPPAGGAGGPPPPDGGNGPSTPKCKHFQAFASPASATSMSPSGTLTLPSGSGAIHSTLDDNMTLSASASTSPITMTRFDSAQHTAPIINAQAFSAASSPLSPPPVDDADHGILPVAESELEDSEQPKRASKRAAEKRRAV</sequence>
<feature type="region of interest" description="Disordered" evidence="1">
    <location>
        <begin position="286"/>
        <end position="332"/>
    </location>
</feature>
<organism evidence="2 3">
    <name type="scientific">Grifola frondosa</name>
    <name type="common">Maitake</name>
    <name type="synonym">Polyporus frondosus</name>
    <dbReference type="NCBI Taxonomy" id="5627"/>
    <lineage>
        <taxon>Eukaryota</taxon>
        <taxon>Fungi</taxon>
        <taxon>Dikarya</taxon>
        <taxon>Basidiomycota</taxon>
        <taxon>Agaricomycotina</taxon>
        <taxon>Agaricomycetes</taxon>
        <taxon>Polyporales</taxon>
        <taxon>Grifolaceae</taxon>
        <taxon>Grifola</taxon>
    </lineage>
</organism>
<gene>
    <name evidence="2" type="ORF">A0H81_02027</name>
</gene>
<evidence type="ECO:0000313" key="3">
    <source>
        <dbReference type="Proteomes" id="UP000092993"/>
    </source>
</evidence>